<proteinExistence type="predicted"/>
<name>A0A3B1BYI8_9ZZZZ</name>
<protein>
    <submittedName>
        <fullName evidence="1">FIG01269488: protein, clustered with ribosomal protein L32p</fullName>
    </submittedName>
</protein>
<keyword evidence="1" id="KW-0687">Ribonucleoprotein</keyword>
<dbReference type="EMBL" id="UOGC01000111">
    <property type="protein sequence ID" value="VAX20852.1"/>
    <property type="molecule type" value="Genomic_DNA"/>
</dbReference>
<dbReference type="GO" id="GO:0005840">
    <property type="term" value="C:ribosome"/>
    <property type="evidence" value="ECO:0007669"/>
    <property type="project" value="UniProtKB-KW"/>
</dbReference>
<reference evidence="1" key="1">
    <citation type="submission" date="2018-06" db="EMBL/GenBank/DDBJ databases">
        <authorList>
            <person name="Zhirakovskaya E."/>
        </authorList>
    </citation>
    <scope>NUCLEOTIDE SEQUENCE</scope>
</reference>
<dbReference type="InterPro" id="IPR003772">
    <property type="entry name" value="YceD"/>
</dbReference>
<dbReference type="PANTHER" id="PTHR34374:SF1">
    <property type="entry name" value="LARGE RIBOSOMAL RNA SUBUNIT ACCUMULATION PROTEIN YCED HOMOLOG 1, CHLOROPLASTIC"/>
    <property type="match status" value="1"/>
</dbReference>
<keyword evidence="1" id="KW-0689">Ribosomal protein</keyword>
<evidence type="ECO:0000313" key="1">
    <source>
        <dbReference type="EMBL" id="VAX20852.1"/>
    </source>
</evidence>
<dbReference type="PANTHER" id="PTHR34374">
    <property type="entry name" value="LARGE RIBOSOMAL RNA SUBUNIT ACCUMULATION PROTEIN YCED HOMOLOG 1, CHLOROPLASTIC"/>
    <property type="match status" value="1"/>
</dbReference>
<dbReference type="Pfam" id="PF02620">
    <property type="entry name" value="YceD"/>
    <property type="match status" value="1"/>
</dbReference>
<accession>A0A3B1BYI8</accession>
<gene>
    <name evidence="1" type="ORF">MNBD_NITROSPINAE01-1036</name>
</gene>
<sequence length="181" mass="19698">MVDGRETPLKIKVLDVSDEGATRKWTLPLEFFDKGLMPFSVAGPVEVEVSLLRVEETVNVDGHVSGVLGLECSRCLKHFERPVEDSLTAVFMGAPVAGKTGDDVELGDGDIDVQFYDGEELDIYGPLHDLLALAVPMRPLCREDCKGLCPVCGKDLNAGDCGCPQTVEDPRFSALKQLKFD</sequence>
<dbReference type="AlphaFoldDB" id="A0A3B1BYI8"/>
<organism evidence="1">
    <name type="scientific">hydrothermal vent metagenome</name>
    <dbReference type="NCBI Taxonomy" id="652676"/>
    <lineage>
        <taxon>unclassified sequences</taxon>
        <taxon>metagenomes</taxon>
        <taxon>ecological metagenomes</taxon>
    </lineage>
</organism>